<sequence>MTGATAPSRRSPAGAGAKPFARIRGGGFPAALIVVSLWAAVQNLANLAVPRHLVDELIYATAGWRYLHGRRLPLPPAGTFTVDNVEHPPLGKYLFGIAQVIAGHPSLPASRSVAALCTLATGAVLGCWIGRVAGKWTGLLAGALITLVPTHVPGVDYRFGRYAMLDPVAELFATGAVAAGWFWFQRRGRRGWQWAVATGVLTGLAAGAKENGFLGVIGPVLLGLVLVLRDRRELATRLAQTGAASVLAASTFVALYLPLGDPLPRIRFMLEFQWKHAEGGHLVGFAGRVTAHPPWWTNLWFAGHGLRPVVVGVLVVGWGAAVALRRDRLVGWCAAALVAPGVFHCFLAKVVLGFYWVMWLPAAIATAALGLAALARHVSTARRGIRTGVAVLLAGALTWTAALAAADTRRTLDARIVGTAYLPKVMARSNLHGEVLAGGLYDWEFDGVRLPGAVRFQVPADLSRVDTVVIGRPRCRTPVGADVRAFLAANRGALRPVHRDHVIVVYAVRGRLHAPTRAEVAAQPPWNLAAYC</sequence>
<evidence type="ECO:0000259" key="9">
    <source>
        <dbReference type="Pfam" id="PF02366"/>
    </source>
</evidence>
<keyword evidence="2" id="KW-1003">Cell membrane</keyword>
<evidence type="ECO:0000256" key="3">
    <source>
        <dbReference type="ARBA" id="ARBA00022676"/>
    </source>
</evidence>
<feature type="transmembrane region" description="Helical" evidence="8">
    <location>
        <begin position="329"/>
        <end position="350"/>
    </location>
</feature>
<evidence type="ECO:0000256" key="2">
    <source>
        <dbReference type="ARBA" id="ARBA00022475"/>
    </source>
</evidence>
<organism evidence="10 11">
    <name type="scientific">Actinomadura gamaensis</name>
    <dbReference type="NCBI Taxonomy" id="1763541"/>
    <lineage>
        <taxon>Bacteria</taxon>
        <taxon>Bacillati</taxon>
        <taxon>Actinomycetota</taxon>
        <taxon>Actinomycetes</taxon>
        <taxon>Streptosporangiales</taxon>
        <taxon>Thermomonosporaceae</taxon>
        <taxon>Actinomadura</taxon>
    </lineage>
</organism>
<keyword evidence="4 10" id="KW-0808">Transferase</keyword>
<keyword evidence="5 8" id="KW-0812">Transmembrane</keyword>
<feature type="transmembrane region" description="Helical" evidence="8">
    <location>
        <begin position="21"/>
        <end position="41"/>
    </location>
</feature>
<feature type="transmembrane region" description="Helical" evidence="8">
    <location>
        <begin position="305"/>
        <end position="324"/>
    </location>
</feature>
<feature type="transmembrane region" description="Helical" evidence="8">
    <location>
        <begin position="112"/>
        <end position="129"/>
    </location>
</feature>
<dbReference type="Proteomes" id="UP001595872">
    <property type="component" value="Unassembled WGS sequence"/>
</dbReference>
<feature type="transmembrane region" description="Helical" evidence="8">
    <location>
        <begin position="191"/>
        <end position="207"/>
    </location>
</feature>
<name>A0ABV9TW04_9ACTN</name>
<evidence type="ECO:0000256" key="8">
    <source>
        <dbReference type="SAM" id="Phobius"/>
    </source>
</evidence>
<feature type="transmembrane region" description="Helical" evidence="8">
    <location>
        <begin position="241"/>
        <end position="259"/>
    </location>
</feature>
<evidence type="ECO:0000256" key="1">
    <source>
        <dbReference type="ARBA" id="ARBA00004651"/>
    </source>
</evidence>
<evidence type="ECO:0000256" key="7">
    <source>
        <dbReference type="ARBA" id="ARBA00023136"/>
    </source>
</evidence>
<evidence type="ECO:0000256" key="4">
    <source>
        <dbReference type="ARBA" id="ARBA00022679"/>
    </source>
</evidence>
<comment type="subcellular location">
    <subcellularLocation>
        <location evidence="1">Cell membrane</location>
        <topology evidence="1">Multi-pass membrane protein</topology>
    </subcellularLocation>
</comment>
<dbReference type="EMBL" id="JBHSIT010000003">
    <property type="protein sequence ID" value="MFC4908315.1"/>
    <property type="molecule type" value="Genomic_DNA"/>
</dbReference>
<dbReference type="PANTHER" id="PTHR33908">
    <property type="entry name" value="MANNOSYLTRANSFERASE YKCB-RELATED"/>
    <property type="match status" value="1"/>
</dbReference>
<evidence type="ECO:0000313" key="11">
    <source>
        <dbReference type="Proteomes" id="UP001595872"/>
    </source>
</evidence>
<feature type="domain" description="ArnT-like N-terminal" evidence="9">
    <location>
        <begin position="44"/>
        <end position="258"/>
    </location>
</feature>
<evidence type="ECO:0000256" key="6">
    <source>
        <dbReference type="ARBA" id="ARBA00022989"/>
    </source>
</evidence>
<accession>A0ABV9TW04</accession>
<keyword evidence="6 8" id="KW-1133">Transmembrane helix</keyword>
<feature type="transmembrane region" description="Helical" evidence="8">
    <location>
        <begin position="387"/>
        <end position="406"/>
    </location>
</feature>
<dbReference type="GO" id="GO:0016757">
    <property type="term" value="F:glycosyltransferase activity"/>
    <property type="evidence" value="ECO:0007669"/>
    <property type="project" value="UniProtKB-KW"/>
</dbReference>
<feature type="transmembrane region" description="Helical" evidence="8">
    <location>
        <begin position="136"/>
        <end position="155"/>
    </location>
</feature>
<feature type="transmembrane region" description="Helical" evidence="8">
    <location>
        <begin position="213"/>
        <end position="229"/>
    </location>
</feature>
<dbReference type="InterPro" id="IPR003342">
    <property type="entry name" value="ArnT-like_N"/>
</dbReference>
<evidence type="ECO:0000256" key="5">
    <source>
        <dbReference type="ARBA" id="ARBA00022692"/>
    </source>
</evidence>
<evidence type="ECO:0000313" key="10">
    <source>
        <dbReference type="EMBL" id="MFC4908315.1"/>
    </source>
</evidence>
<reference evidence="11" key="1">
    <citation type="journal article" date="2019" name="Int. J. Syst. Evol. Microbiol.">
        <title>The Global Catalogue of Microorganisms (GCM) 10K type strain sequencing project: providing services to taxonomists for standard genome sequencing and annotation.</title>
        <authorList>
            <consortium name="The Broad Institute Genomics Platform"/>
            <consortium name="The Broad Institute Genome Sequencing Center for Infectious Disease"/>
            <person name="Wu L."/>
            <person name="Ma J."/>
        </authorList>
    </citation>
    <scope>NUCLEOTIDE SEQUENCE [LARGE SCALE GENOMIC DNA]</scope>
    <source>
        <strain evidence="11">KLKA75</strain>
    </source>
</reference>
<dbReference type="InterPro" id="IPR050297">
    <property type="entry name" value="LipidA_mod_glycosyltrf_83"/>
</dbReference>
<dbReference type="EC" id="2.4.-.-" evidence="10"/>
<protein>
    <submittedName>
        <fullName evidence="10">ArnT family glycosyltransferase</fullName>
        <ecNumber evidence="10">2.4.-.-</ecNumber>
    </submittedName>
</protein>
<keyword evidence="3 10" id="KW-0328">Glycosyltransferase</keyword>
<feature type="transmembrane region" description="Helical" evidence="8">
    <location>
        <begin position="167"/>
        <end position="184"/>
    </location>
</feature>
<keyword evidence="7 8" id="KW-0472">Membrane</keyword>
<comment type="caution">
    <text evidence="10">The sequence shown here is derived from an EMBL/GenBank/DDBJ whole genome shotgun (WGS) entry which is preliminary data.</text>
</comment>
<dbReference type="Pfam" id="PF02366">
    <property type="entry name" value="PMT"/>
    <property type="match status" value="1"/>
</dbReference>
<feature type="transmembrane region" description="Helical" evidence="8">
    <location>
        <begin position="356"/>
        <end position="375"/>
    </location>
</feature>
<gene>
    <name evidence="10" type="ORF">ACFPCY_13345</name>
</gene>
<proteinExistence type="predicted"/>
<dbReference type="RefSeq" id="WP_378254810.1">
    <property type="nucleotide sequence ID" value="NZ_JBHSIT010000003.1"/>
</dbReference>
<keyword evidence="11" id="KW-1185">Reference proteome</keyword>
<dbReference type="PANTHER" id="PTHR33908:SF3">
    <property type="entry name" value="UNDECAPRENYL PHOSPHATE-ALPHA-4-AMINO-4-DEOXY-L-ARABINOSE ARABINOSYL TRANSFERASE"/>
    <property type="match status" value="1"/>
</dbReference>